<dbReference type="Proteomes" id="UP000054851">
    <property type="component" value="Unassembled WGS sequence"/>
</dbReference>
<comment type="caution">
    <text evidence="2">The sequence shown here is derived from an EMBL/GenBank/DDBJ whole genome shotgun (WGS) entry which is preliminary data.</text>
</comment>
<organism evidence="2 3">
    <name type="scientific">Caballeronia hypogeia</name>
    <dbReference type="NCBI Taxonomy" id="1777140"/>
    <lineage>
        <taxon>Bacteria</taxon>
        <taxon>Pseudomonadati</taxon>
        <taxon>Pseudomonadota</taxon>
        <taxon>Betaproteobacteria</taxon>
        <taxon>Burkholderiales</taxon>
        <taxon>Burkholderiaceae</taxon>
        <taxon>Caballeronia</taxon>
    </lineage>
</organism>
<dbReference type="InterPro" id="IPR008775">
    <property type="entry name" value="Phytyl_CoA_dOase-like"/>
</dbReference>
<dbReference type="AlphaFoldDB" id="A0A158CZ86"/>
<proteinExistence type="predicted"/>
<dbReference type="RefSeq" id="WP_061171174.1">
    <property type="nucleotide sequence ID" value="NZ_FCOA02000030.1"/>
</dbReference>
<dbReference type="SUPFAM" id="SSF51197">
    <property type="entry name" value="Clavaminate synthase-like"/>
    <property type="match status" value="1"/>
</dbReference>
<evidence type="ECO:0000313" key="3">
    <source>
        <dbReference type="Proteomes" id="UP000054851"/>
    </source>
</evidence>
<evidence type="ECO:0000256" key="1">
    <source>
        <dbReference type="ARBA" id="ARBA00001954"/>
    </source>
</evidence>
<protein>
    <submittedName>
        <fullName evidence="2">Phytanoyl-CoA dioxygenase</fullName>
    </submittedName>
</protein>
<name>A0A158CZ86_9BURK</name>
<keyword evidence="2" id="KW-0560">Oxidoreductase</keyword>
<gene>
    <name evidence="2" type="ORF">AWB79_06139</name>
</gene>
<evidence type="ECO:0000313" key="2">
    <source>
        <dbReference type="EMBL" id="SAK86927.1"/>
    </source>
</evidence>
<accession>A0A158CZ86</accession>
<dbReference type="STRING" id="1777140.AWB79_06139"/>
<dbReference type="PANTHER" id="PTHR20883">
    <property type="entry name" value="PHYTANOYL-COA DIOXYGENASE DOMAIN CONTAINING 1"/>
    <property type="match status" value="1"/>
</dbReference>
<dbReference type="Pfam" id="PF05721">
    <property type="entry name" value="PhyH"/>
    <property type="match status" value="1"/>
</dbReference>
<dbReference type="Gene3D" id="2.60.120.620">
    <property type="entry name" value="q2cbj1_9rhob like domain"/>
    <property type="match status" value="1"/>
</dbReference>
<dbReference type="EMBL" id="FCOA02000030">
    <property type="protein sequence ID" value="SAK86927.1"/>
    <property type="molecule type" value="Genomic_DNA"/>
</dbReference>
<dbReference type="GO" id="GO:0016706">
    <property type="term" value="F:2-oxoglutarate-dependent dioxygenase activity"/>
    <property type="evidence" value="ECO:0007669"/>
    <property type="project" value="UniProtKB-ARBA"/>
</dbReference>
<keyword evidence="2" id="KW-0223">Dioxygenase</keyword>
<dbReference type="PANTHER" id="PTHR20883:SF48">
    <property type="entry name" value="ECTOINE DIOXYGENASE"/>
    <property type="match status" value="1"/>
</dbReference>
<dbReference type="GO" id="GO:0005506">
    <property type="term" value="F:iron ion binding"/>
    <property type="evidence" value="ECO:0007669"/>
    <property type="project" value="UniProtKB-ARBA"/>
</dbReference>
<keyword evidence="3" id="KW-1185">Reference proteome</keyword>
<reference evidence="2" key="1">
    <citation type="submission" date="2016-01" db="EMBL/GenBank/DDBJ databases">
        <authorList>
            <person name="Peeters C."/>
        </authorList>
    </citation>
    <scope>NUCLEOTIDE SEQUENCE</scope>
    <source>
        <strain evidence="2">LMG 29322</strain>
    </source>
</reference>
<sequence length="306" mass="33946">MLTKEQVEQYRNDGYVVVTDVFSDDLVQRMRRVTDELVERSRSITASNDVFDLAPSHSAERPRVRRIKDPIKVDPVFMEALTHPALIAALKSLLGPNLRVRNTKLNLKEAHVGDPVEWHQDWAFYPHTNEDVLAVGVMLDDCEIENGPLLVLPGSHKGRVWSHHTDGYFCGAMDPTACDVDFAQAIPCTGRAGSFSIHHARTIHGSAENTSNHPRRLLLYEVAAADAWPLLDGPGQGRTLEAFNERIIAGEPTIIPRVEPVPVIMPLPPAPKQGSIYENQTSLKNRFFATTATANAATMQERSCSN</sequence>
<dbReference type="OrthoDB" id="9791262at2"/>
<comment type="cofactor">
    <cofactor evidence="1">
        <name>Fe(2+)</name>
        <dbReference type="ChEBI" id="CHEBI:29033"/>
    </cofactor>
</comment>